<gene>
    <name evidence="2" type="ORF">GE061_004171</name>
</gene>
<keyword evidence="1" id="KW-1133">Transmembrane helix</keyword>
<protein>
    <submittedName>
        <fullName evidence="2">Uncharacterized protein</fullName>
    </submittedName>
</protein>
<keyword evidence="1" id="KW-0812">Transmembrane</keyword>
<keyword evidence="3" id="KW-1185">Reference proteome</keyword>
<sequence length="85" mass="9612">MLKFIRGKTQQPSAERQKLQKELFAFRKTVQHGFPNKPTCLAWDPILRIMAIGTATGALKVYPLLLFSASINIVYFHVINGLPNN</sequence>
<dbReference type="GO" id="GO:0030864">
    <property type="term" value="C:cortical actin cytoskeleton"/>
    <property type="evidence" value="ECO:0007669"/>
    <property type="project" value="TreeGrafter"/>
</dbReference>
<evidence type="ECO:0000313" key="3">
    <source>
        <dbReference type="Proteomes" id="UP000466442"/>
    </source>
</evidence>
<dbReference type="PANTHER" id="PTHR10241:SF29">
    <property type="entry name" value="LETHAL(2) GIANT LARVAE PROTEIN"/>
    <property type="match status" value="1"/>
</dbReference>
<dbReference type="GO" id="GO:0032878">
    <property type="term" value="P:regulation of establishment or maintenance of cell polarity"/>
    <property type="evidence" value="ECO:0007669"/>
    <property type="project" value="TreeGrafter"/>
</dbReference>
<accession>A0A8S9X123</accession>
<dbReference type="GO" id="GO:0006893">
    <property type="term" value="P:Golgi to plasma membrane transport"/>
    <property type="evidence" value="ECO:0007669"/>
    <property type="project" value="TreeGrafter"/>
</dbReference>
<dbReference type="PANTHER" id="PTHR10241">
    <property type="entry name" value="LETHAL 2 GIANT LARVAE PROTEIN"/>
    <property type="match status" value="1"/>
</dbReference>
<name>A0A8S9X123_APOLU</name>
<dbReference type="GO" id="GO:0005096">
    <property type="term" value="F:GTPase activator activity"/>
    <property type="evidence" value="ECO:0007669"/>
    <property type="project" value="TreeGrafter"/>
</dbReference>
<dbReference type="GO" id="GO:0045159">
    <property type="term" value="F:myosin II binding"/>
    <property type="evidence" value="ECO:0007669"/>
    <property type="project" value="TreeGrafter"/>
</dbReference>
<keyword evidence="1" id="KW-0472">Membrane</keyword>
<proteinExistence type="predicted"/>
<dbReference type="OrthoDB" id="19944at2759"/>
<dbReference type="AlphaFoldDB" id="A0A8S9X123"/>
<dbReference type="GO" id="GO:0019905">
    <property type="term" value="F:syntaxin binding"/>
    <property type="evidence" value="ECO:0007669"/>
    <property type="project" value="TreeGrafter"/>
</dbReference>
<evidence type="ECO:0000313" key="2">
    <source>
        <dbReference type="EMBL" id="KAF6201776.1"/>
    </source>
</evidence>
<feature type="transmembrane region" description="Helical" evidence="1">
    <location>
        <begin position="61"/>
        <end position="79"/>
    </location>
</feature>
<dbReference type="GO" id="GO:0030866">
    <property type="term" value="P:cortical actin cytoskeleton organization"/>
    <property type="evidence" value="ECO:0007669"/>
    <property type="project" value="TreeGrafter"/>
</dbReference>
<comment type="caution">
    <text evidence="2">The sequence shown here is derived from an EMBL/GenBank/DDBJ whole genome shotgun (WGS) entry which is preliminary data.</text>
</comment>
<dbReference type="Proteomes" id="UP000466442">
    <property type="component" value="Linkage Group LG12"/>
</dbReference>
<organism evidence="2 3">
    <name type="scientific">Apolygus lucorum</name>
    <name type="common">Small green plant bug</name>
    <name type="synonym">Lygocoris lucorum</name>
    <dbReference type="NCBI Taxonomy" id="248454"/>
    <lineage>
        <taxon>Eukaryota</taxon>
        <taxon>Metazoa</taxon>
        <taxon>Ecdysozoa</taxon>
        <taxon>Arthropoda</taxon>
        <taxon>Hexapoda</taxon>
        <taxon>Insecta</taxon>
        <taxon>Pterygota</taxon>
        <taxon>Neoptera</taxon>
        <taxon>Paraneoptera</taxon>
        <taxon>Hemiptera</taxon>
        <taxon>Heteroptera</taxon>
        <taxon>Panheteroptera</taxon>
        <taxon>Cimicomorpha</taxon>
        <taxon>Miridae</taxon>
        <taxon>Mirini</taxon>
        <taxon>Apolygus</taxon>
    </lineage>
</organism>
<evidence type="ECO:0000256" key="1">
    <source>
        <dbReference type="SAM" id="Phobius"/>
    </source>
</evidence>
<dbReference type="GO" id="GO:0051294">
    <property type="term" value="P:establishment of spindle orientation"/>
    <property type="evidence" value="ECO:0007669"/>
    <property type="project" value="TreeGrafter"/>
</dbReference>
<dbReference type="GO" id="GO:0005886">
    <property type="term" value="C:plasma membrane"/>
    <property type="evidence" value="ECO:0007669"/>
    <property type="project" value="TreeGrafter"/>
</dbReference>
<reference evidence="2" key="1">
    <citation type="journal article" date="2021" name="Mol. Ecol. Resour.">
        <title>Apolygus lucorum genome provides insights into omnivorousness and mesophyll feeding.</title>
        <authorList>
            <person name="Liu Y."/>
            <person name="Liu H."/>
            <person name="Wang H."/>
            <person name="Huang T."/>
            <person name="Liu B."/>
            <person name="Yang B."/>
            <person name="Yin L."/>
            <person name="Li B."/>
            <person name="Zhang Y."/>
            <person name="Zhang S."/>
            <person name="Jiang F."/>
            <person name="Zhang X."/>
            <person name="Ren Y."/>
            <person name="Wang B."/>
            <person name="Wang S."/>
            <person name="Lu Y."/>
            <person name="Wu K."/>
            <person name="Fan W."/>
            <person name="Wang G."/>
        </authorList>
    </citation>
    <scope>NUCLEOTIDE SEQUENCE</scope>
    <source>
        <strain evidence="2">12Hb</strain>
    </source>
</reference>
<dbReference type="EMBL" id="WIXP02000012">
    <property type="protein sequence ID" value="KAF6201776.1"/>
    <property type="molecule type" value="Genomic_DNA"/>
</dbReference>
<dbReference type="GO" id="GO:0008593">
    <property type="term" value="P:regulation of Notch signaling pathway"/>
    <property type="evidence" value="ECO:0007669"/>
    <property type="project" value="TreeGrafter"/>
</dbReference>